<organism evidence="3 4">
    <name type="scientific">Kwoniella mangroviensis CBS 10435</name>
    <dbReference type="NCBI Taxonomy" id="1331196"/>
    <lineage>
        <taxon>Eukaryota</taxon>
        <taxon>Fungi</taxon>
        <taxon>Dikarya</taxon>
        <taxon>Basidiomycota</taxon>
        <taxon>Agaricomycotina</taxon>
        <taxon>Tremellomycetes</taxon>
        <taxon>Tremellales</taxon>
        <taxon>Cryptococcaceae</taxon>
        <taxon>Kwoniella</taxon>
    </lineage>
</organism>
<evidence type="ECO:0000313" key="3">
    <source>
        <dbReference type="EMBL" id="OCF57421.1"/>
    </source>
</evidence>
<keyword evidence="4" id="KW-1185">Reference proteome</keyword>
<reference evidence="4" key="2">
    <citation type="submission" date="2013-12" db="EMBL/GenBank/DDBJ databases">
        <title>Evolution of pathogenesis and genome organization in the Tremellales.</title>
        <authorList>
            <person name="Cuomo C."/>
            <person name="Litvintseva A."/>
            <person name="Heitman J."/>
            <person name="Chen Y."/>
            <person name="Sun S."/>
            <person name="Springer D."/>
            <person name="Dromer F."/>
            <person name="Young S."/>
            <person name="Zeng Q."/>
            <person name="Chapman S."/>
            <person name="Gujja S."/>
            <person name="Saif S."/>
            <person name="Birren B."/>
        </authorList>
    </citation>
    <scope>NUCLEOTIDE SEQUENCE [LARGE SCALE GENOMIC DNA]</scope>
    <source>
        <strain evidence="4">CBS 10435</strain>
    </source>
</reference>
<protein>
    <submittedName>
        <fullName evidence="3">Uncharacterized protein</fullName>
    </submittedName>
</protein>
<gene>
    <name evidence="3" type="ORF">L486_04879</name>
</gene>
<accession>A0A1B9IPK7</accession>
<proteinExistence type="predicted"/>
<dbReference type="Proteomes" id="UP000092583">
    <property type="component" value="Unassembled WGS sequence"/>
</dbReference>
<keyword evidence="2" id="KW-1133">Transmembrane helix</keyword>
<feature type="transmembrane region" description="Helical" evidence="2">
    <location>
        <begin position="162"/>
        <end position="184"/>
    </location>
</feature>
<feature type="region of interest" description="Disordered" evidence="1">
    <location>
        <begin position="1"/>
        <end position="47"/>
    </location>
</feature>
<reference evidence="3 4" key="1">
    <citation type="submission" date="2013-07" db="EMBL/GenBank/DDBJ databases">
        <title>The Genome Sequence of Kwoniella mangroviensis CBS10435.</title>
        <authorList>
            <consortium name="The Broad Institute Genome Sequencing Platform"/>
            <person name="Cuomo C."/>
            <person name="Litvintseva A."/>
            <person name="Chen Y."/>
            <person name="Heitman J."/>
            <person name="Sun S."/>
            <person name="Springer D."/>
            <person name="Dromer F."/>
            <person name="Young S.K."/>
            <person name="Zeng Q."/>
            <person name="Gargeya S."/>
            <person name="Fitzgerald M."/>
            <person name="Abouelleil A."/>
            <person name="Alvarado L."/>
            <person name="Berlin A.M."/>
            <person name="Chapman S.B."/>
            <person name="Dewar J."/>
            <person name="Goldberg J."/>
            <person name="Griggs A."/>
            <person name="Gujja S."/>
            <person name="Hansen M."/>
            <person name="Howarth C."/>
            <person name="Imamovic A."/>
            <person name="Larimer J."/>
            <person name="McCowan C."/>
            <person name="Murphy C."/>
            <person name="Pearson M."/>
            <person name="Priest M."/>
            <person name="Roberts A."/>
            <person name="Saif S."/>
            <person name="Shea T."/>
            <person name="Sykes S."/>
            <person name="Wortman J."/>
            <person name="Nusbaum C."/>
            <person name="Birren B."/>
        </authorList>
    </citation>
    <scope>NUCLEOTIDE SEQUENCE [LARGE SCALE GENOMIC DNA]</scope>
    <source>
        <strain evidence="3 4">CBS 10435</strain>
    </source>
</reference>
<dbReference type="AlphaFoldDB" id="A0A1B9IPK7"/>
<dbReference type="OrthoDB" id="2558924at2759"/>
<evidence type="ECO:0000256" key="2">
    <source>
        <dbReference type="SAM" id="Phobius"/>
    </source>
</evidence>
<keyword evidence="2" id="KW-0812">Transmembrane</keyword>
<name>A0A1B9IPK7_9TREE</name>
<evidence type="ECO:0000256" key="1">
    <source>
        <dbReference type="SAM" id="MobiDB-lite"/>
    </source>
</evidence>
<keyword evidence="2" id="KW-0472">Membrane</keyword>
<dbReference type="EMBL" id="KI669463">
    <property type="protein sequence ID" value="OCF57421.1"/>
    <property type="molecule type" value="Genomic_DNA"/>
</dbReference>
<evidence type="ECO:0000313" key="4">
    <source>
        <dbReference type="Proteomes" id="UP000092583"/>
    </source>
</evidence>
<sequence length="189" mass="21375">MPLLPSYKKNPKGDEESLPLFDADSNEHDNDELPAYPPRLGESSGSTTHNVTYTFVPRWPIKEEQKDALGVLGDTKEETISIVQRAFPILSTYPPNRIEISSFVEIDMPNGNGRTSDERWCMIMDEAWSGFKTNPPKRLRVQIADGPGDEERRIKRERRHTALKITAVLCPVILIWSGLITLAITSDRN</sequence>